<name>R0D3N6_CAUVI</name>
<gene>
    <name evidence="3" type="ORF">OR37_00819</name>
</gene>
<sequence precursor="true">MLTFVLACVLALTVFPTSPIGRLLRRYLVEAPARRLNAIKPAHMVMLLGLALVGLILFRLFDAEGVRVFGMMAPEIGVWFGTFELSLVTDALAVGLAIAATTRLRDTFLMVGRAIGRAASWLTRRIAPRGRASAPRPPKTEEASGDPEPWGWAPARA</sequence>
<evidence type="ECO:0000313" key="4">
    <source>
        <dbReference type="Proteomes" id="UP000013063"/>
    </source>
</evidence>
<dbReference type="STRING" id="1292034.OR37_00819"/>
<evidence type="ECO:0000256" key="1">
    <source>
        <dbReference type="SAM" id="MobiDB-lite"/>
    </source>
</evidence>
<keyword evidence="4" id="KW-1185">Reference proteome</keyword>
<evidence type="ECO:0000313" key="3">
    <source>
        <dbReference type="EMBL" id="ENZ83045.1"/>
    </source>
</evidence>
<keyword evidence="2" id="KW-1133">Transmembrane helix</keyword>
<dbReference type="EMBL" id="APMP01000003">
    <property type="protein sequence ID" value="ENZ83045.1"/>
    <property type="molecule type" value="Genomic_DNA"/>
</dbReference>
<dbReference type="AlphaFoldDB" id="R0D3N6"/>
<evidence type="ECO:0000256" key="2">
    <source>
        <dbReference type="SAM" id="Phobius"/>
    </source>
</evidence>
<accession>R0D3N6</accession>
<feature type="transmembrane region" description="Helical" evidence="2">
    <location>
        <begin position="43"/>
        <end position="61"/>
    </location>
</feature>
<proteinExistence type="predicted"/>
<comment type="caution">
    <text evidence="3">The sequence shown here is derived from an EMBL/GenBank/DDBJ whole genome shotgun (WGS) entry which is preliminary data.</text>
</comment>
<dbReference type="PATRIC" id="fig|1292034.3.peg.811"/>
<dbReference type="Proteomes" id="UP000013063">
    <property type="component" value="Unassembled WGS sequence"/>
</dbReference>
<organism evidence="3 4">
    <name type="scientific">Caulobacter vibrioides OR37</name>
    <dbReference type="NCBI Taxonomy" id="1292034"/>
    <lineage>
        <taxon>Bacteria</taxon>
        <taxon>Pseudomonadati</taxon>
        <taxon>Pseudomonadota</taxon>
        <taxon>Alphaproteobacteria</taxon>
        <taxon>Caulobacterales</taxon>
        <taxon>Caulobacteraceae</taxon>
        <taxon>Caulobacter</taxon>
    </lineage>
</organism>
<reference evidence="3 4" key="1">
    <citation type="journal article" date="2013" name="Genome Announc.">
        <title>Draft Genome Sequence for Caulobacter sp. Strain OR37, a Bacterium Tolerant to Heavy Metals.</title>
        <authorList>
            <person name="Utturkar S.M."/>
            <person name="Bollmann A."/>
            <person name="Brzoska R.M."/>
            <person name="Klingeman D.M."/>
            <person name="Epstein S.E."/>
            <person name="Palumbo A.V."/>
            <person name="Brown S.D."/>
        </authorList>
    </citation>
    <scope>NUCLEOTIDE SEQUENCE [LARGE SCALE GENOMIC DNA]</scope>
    <source>
        <strain evidence="3 4">OR37</strain>
    </source>
</reference>
<keyword evidence="2" id="KW-0472">Membrane</keyword>
<feature type="region of interest" description="Disordered" evidence="1">
    <location>
        <begin position="129"/>
        <end position="157"/>
    </location>
</feature>
<protein>
    <submittedName>
        <fullName evidence="3">Uncharacterized protein</fullName>
    </submittedName>
</protein>
<keyword evidence="2" id="KW-0812">Transmembrane</keyword>